<dbReference type="GeneID" id="19333935"/>
<dbReference type="Proteomes" id="UP000016932">
    <property type="component" value="Unassembled WGS sequence"/>
</dbReference>
<proteinExistence type="predicted"/>
<name>M3A5F2_PSEFD</name>
<evidence type="ECO:0000313" key="1">
    <source>
        <dbReference type="EMBL" id="EME79836.1"/>
    </source>
</evidence>
<accession>M3A5F2</accession>
<reference evidence="1 2" key="1">
    <citation type="journal article" date="2012" name="PLoS Pathog.">
        <title>Diverse lifestyles and strategies of plant pathogenesis encoded in the genomes of eighteen Dothideomycetes fungi.</title>
        <authorList>
            <person name="Ohm R.A."/>
            <person name="Feau N."/>
            <person name="Henrissat B."/>
            <person name="Schoch C.L."/>
            <person name="Horwitz B.A."/>
            <person name="Barry K.W."/>
            <person name="Condon B.J."/>
            <person name="Copeland A.C."/>
            <person name="Dhillon B."/>
            <person name="Glaser F."/>
            <person name="Hesse C.N."/>
            <person name="Kosti I."/>
            <person name="LaButti K."/>
            <person name="Lindquist E.A."/>
            <person name="Lucas S."/>
            <person name="Salamov A.A."/>
            <person name="Bradshaw R.E."/>
            <person name="Ciuffetti L."/>
            <person name="Hamelin R.C."/>
            <person name="Kema G.H.J."/>
            <person name="Lawrence C."/>
            <person name="Scott J.A."/>
            <person name="Spatafora J.W."/>
            <person name="Turgeon B.G."/>
            <person name="de Wit P.J.G.M."/>
            <person name="Zhong S."/>
            <person name="Goodwin S.B."/>
            <person name="Grigoriev I.V."/>
        </authorList>
    </citation>
    <scope>NUCLEOTIDE SEQUENCE [LARGE SCALE GENOMIC DNA]</scope>
    <source>
        <strain evidence="1 2">CIRAD86</strain>
    </source>
</reference>
<sequence>MHQNWTGSRPHEIVKAHICPKCPILKQICARWSEVVQVWNMNEQSCDVLLIQSNYGPIRTKRLVDNVHVMLHHFANALHRMPTRALRILFDVHHQYQKLKALPKFYTCSNHHRSGVVGALLTACRENSSIWDGYEVLIPVRQLEKTIAAPRLPKPVHLAGAHHTLVQSKKDASKANIRCLLWFS</sequence>
<evidence type="ECO:0000313" key="2">
    <source>
        <dbReference type="Proteomes" id="UP000016932"/>
    </source>
</evidence>
<dbReference type="KEGG" id="pfj:MYCFIDRAFT_178376"/>
<dbReference type="RefSeq" id="XP_007930455.1">
    <property type="nucleotide sequence ID" value="XM_007932264.1"/>
</dbReference>
<protein>
    <submittedName>
        <fullName evidence="1">Uncharacterized protein</fullName>
    </submittedName>
</protein>
<keyword evidence="2" id="KW-1185">Reference proteome</keyword>
<dbReference type="AlphaFoldDB" id="M3A5F2"/>
<dbReference type="EMBL" id="KB446562">
    <property type="protein sequence ID" value="EME79836.1"/>
    <property type="molecule type" value="Genomic_DNA"/>
</dbReference>
<gene>
    <name evidence="1" type="ORF">MYCFIDRAFT_178376</name>
</gene>
<dbReference type="HOGENOM" id="CLU_1468813_0_0_1"/>
<dbReference type="VEuPathDB" id="FungiDB:MYCFIDRAFT_178376"/>
<organism evidence="1 2">
    <name type="scientific">Pseudocercospora fijiensis (strain CIRAD86)</name>
    <name type="common">Black leaf streak disease fungus</name>
    <name type="synonym">Mycosphaerella fijiensis</name>
    <dbReference type="NCBI Taxonomy" id="383855"/>
    <lineage>
        <taxon>Eukaryota</taxon>
        <taxon>Fungi</taxon>
        <taxon>Dikarya</taxon>
        <taxon>Ascomycota</taxon>
        <taxon>Pezizomycotina</taxon>
        <taxon>Dothideomycetes</taxon>
        <taxon>Dothideomycetidae</taxon>
        <taxon>Mycosphaerellales</taxon>
        <taxon>Mycosphaerellaceae</taxon>
        <taxon>Pseudocercospora</taxon>
    </lineage>
</organism>